<sequence length="90" mass="10529">MNKAVLTESLPMAVKQQVDQAVHHKETNSMYPNLIENNEAISTTINREKIENRRIQHLKPLQLNEDEMFSVYRLALHYANYEHNLINILG</sequence>
<dbReference type="EMBL" id="CAJNOQ010011047">
    <property type="protein sequence ID" value="CAF1267325.1"/>
    <property type="molecule type" value="Genomic_DNA"/>
</dbReference>
<evidence type="ECO:0000313" key="4">
    <source>
        <dbReference type="EMBL" id="CAF4051847.1"/>
    </source>
</evidence>
<dbReference type="Proteomes" id="UP000682733">
    <property type="component" value="Unassembled WGS sequence"/>
</dbReference>
<dbReference type="AlphaFoldDB" id="A0A815B983"/>
<evidence type="ECO:0000313" key="1">
    <source>
        <dbReference type="EMBL" id="CAF1083296.1"/>
    </source>
</evidence>
<gene>
    <name evidence="2" type="ORF">GPM918_LOCUS26904</name>
    <name evidence="1" type="ORF">OVA965_LOCUS18468</name>
    <name evidence="4" type="ORF">SRO942_LOCUS27138</name>
    <name evidence="3" type="ORF">TMI583_LOCUS18481</name>
</gene>
<evidence type="ECO:0000313" key="3">
    <source>
        <dbReference type="EMBL" id="CAF3845999.1"/>
    </source>
</evidence>
<accession>A0A815B983</accession>
<evidence type="ECO:0000313" key="2">
    <source>
        <dbReference type="EMBL" id="CAF1267325.1"/>
    </source>
</evidence>
<proteinExistence type="predicted"/>
<name>A0A815B983_9BILA</name>
<dbReference type="EMBL" id="CAJNOK010009189">
    <property type="protein sequence ID" value="CAF1083296.1"/>
    <property type="molecule type" value="Genomic_DNA"/>
</dbReference>
<dbReference type="EMBL" id="CAJOBA010009207">
    <property type="protein sequence ID" value="CAF3845999.1"/>
    <property type="molecule type" value="Genomic_DNA"/>
</dbReference>
<dbReference type="Proteomes" id="UP000663829">
    <property type="component" value="Unassembled WGS sequence"/>
</dbReference>
<protein>
    <submittedName>
        <fullName evidence="2">Uncharacterized protein</fullName>
    </submittedName>
</protein>
<dbReference type="Proteomes" id="UP000681722">
    <property type="component" value="Unassembled WGS sequence"/>
</dbReference>
<comment type="caution">
    <text evidence="2">The sequence shown here is derived from an EMBL/GenBank/DDBJ whole genome shotgun (WGS) entry which is preliminary data.</text>
</comment>
<dbReference type="Proteomes" id="UP000677228">
    <property type="component" value="Unassembled WGS sequence"/>
</dbReference>
<organism evidence="2 5">
    <name type="scientific">Didymodactylos carnosus</name>
    <dbReference type="NCBI Taxonomy" id="1234261"/>
    <lineage>
        <taxon>Eukaryota</taxon>
        <taxon>Metazoa</taxon>
        <taxon>Spiralia</taxon>
        <taxon>Gnathifera</taxon>
        <taxon>Rotifera</taxon>
        <taxon>Eurotatoria</taxon>
        <taxon>Bdelloidea</taxon>
        <taxon>Philodinida</taxon>
        <taxon>Philodinidae</taxon>
        <taxon>Didymodactylos</taxon>
    </lineage>
</organism>
<dbReference type="EMBL" id="CAJOBC010021616">
    <property type="protein sequence ID" value="CAF4051847.1"/>
    <property type="molecule type" value="Genomic_DNA"/>
</dbReference>
<evidence type="ECO:0000313" key="5">
    <source>
        <dbReference type="Proteomes" id="UP000663829"/>
    </source>
</evidence>
<reference evidence="2" key="1">
    <citation type="submission" date="2021-02" db="EMBL/GenBank/DDBJ databases">
        <authorList>
            <person name="Nowell W R."/>
        </authorList>
    </citation>
    <scope>NUCLEOTIDE SEQUENCE</scope>
</reference>
<keyword evidence="5" id="KW-1185">Reference proteome</keyword>